<protein>
    <recommendedName>
        <fullName evidence="10">Defective in cullin neddylation protein</fullName>
    </recommendedName>
</protein>
<dbReference type="FunFam" id="1.10.238.200:FF:000003">
    <property type="entry name" value="DCN1-like protein 3"/>
    <property type="match status" value="1"/>
</dbReference>
<evidence type="ECO:0000313" key="12">
    <source>
        <dbReference type="EMBL" id="KAK2156781.1"/>
    </source>
</evidence>
<evidence type="ECO:0000256" key="6">
    <source>
        <dbReference type="ARBA" id="ARBA00022707"/>
    </source>
</evidence>
<evidence type="ECO:0000259" key="11">
    <source>
        <dbReference type="PROSITE" id="PS51229"/>
    </source>
</evidence>
<dbReference type="PANTHER" id="PTHR12281:SF31">
    <property type="entry name" value="DCN1-LIKE PROTEIN 3"/>
    <property type="match status" value="1"/>
</dbReference>
<dbReference type="GO" id="GO:0005886">
    <property type="term" value="C:plasma membrane"/>
    <property type="evidence" value="ECO:0007669"/>
    <property type="project" value="UniProtKB-SubCell"/>
</dbReference>
<sequence>MLLGSLGDKPVDRGGVHFLVALRDFTSLTQCPSPGGSTIIPSTKTVCLMGKCLSCSQDEDDSTLQNGHTINSSAQKSSTSHNVTTTAMIKYRPDPPPIPAQLPEAGDASIPLAHCVRPPSITDKKLFNQYHKLPPIRKPSNGGEAKRTSFTLGRDYSESKINALFDIYKDPDEDAILADGIEKFCNDLEVQPEEFKVLVLAWKFQAETMCKFTRAEMVQGCKKLHVDSIKGIQSRFPDLLEEVRDKEKFKDLYRWTYKFGLDSEAGQRTLPVDMAVSLWQLVFSERQPPILKQWLSFLDIHHNVRGIPRDTWDMFLNFVEAVGDDLSSYDDTEAWPSLFDDFVEYENDRQNQNVKVEKVERDYYD</sequence>
<proteinExistence type="predicted"/>
<evidence type="ECO:0000256" key="8">
    <source>
        <dbReference type="ARBA" id="ARBA00023242"/>
    </source>
</evidence>
<dbReference type="InterPro" id="IPR042460">
    <property type="entry name" value="DCN1-like_PONY"/>
</dbReference>
<keyword evidence="8" id="KW-0539">Nucleus</keyword>
<keyword evidence="7" id="KW-0472">Membrane</keyword>
<evidence type="ECO:0000256" key="3">
    <source>
        <dbReference type="ARBA" id="ARBA00004556"/>
    </source>
</evidence>
<evidence type="ECO:0000313" key="13">
    <source>
        <dbReference type="Proteomes" id="UP001208570"/>
    </source>
</evidence>
<reference evidence="12" key="1">
    <citation type="journal article" date="2023" name="Mol. Biol. Evol.">
        <title>Third-Generation Sequencing Reveals the Adaptive Role of the Epigenome in Three Deep-Sea Polychaetes.</title>
        <authorList>
            <person name="Perez M."/>
            <person name="Aroh O."/>
            <person name="Sun Y."/>
            <person name="Lan Y."/>
            <person name="Juniper S.K."/>
            <person name="Young C.R."/>
            <person name="Angers B."/>
            <person name="Qian P.Y."/>
        </authorList>
    </citation>
    <scope>NUCLEOTIDE SEQUENCE</scope>
    <source>
        <strain evidence="12">P08H-3</strain>
    </source>
</reference>
<evidence type="ECO:0000256" key="7">
    <source>
        <dbReference type="ARBA" id="ARBA00023136"/>
    </source>
</evidence>
<dbReference type="GO" id="GO:0048471">
    <property type="term" value="C:perinuclear region of cytoplasm"/>
    <property type="evidence" value="ECO:0007669"/>
    <property type="project" value="UniProtKB-SubCell"/>
</dbReference>
<name>A0AAD9JPD1_9ANNE</name>
<dbReference type="Proteomes" id="UP001208570">
    <property type="component" value="Unassembled WGS sequence"/>
</dbReference>
<dbReference type="GO" id="GO:0097602">
    <property type="term" value="F:cullin family protein binding"/>
    <property type="evidence" value="ECO:0007669"/>
    <property type="project" value="TreeGrafter"/>
</dbReference>
<dbReference type="Pfam" id="PF03556">
    <property type="entry name" value="Cullin_binding"/>
    <property type="match status" value="1"/>
</dbReference>
<dbReference type="InterPro" id="IPR014764">
    <property type="entry name" value="DCN-prot"/>
</dbReference>
<dbReference type="PROSITE" id="PS51229">
    <property type="entry name" value="DCUN1"/>
    <property type="match status" value="1"/>
</dbReference>
<feature type="domain" description="DCUN1" evidence="11">
    <location>
        <begin position="156"/>
        <end position="347"/>
    </location>
</feature>
<comment type="caution">
    <text evidence="12">The sequence shown here is derived from an EMBL/GenBank/DDBJ whole genome shotgun (WGS) entry which is preliminary data.</text>
</comment>
<evidence type="ECO:0000256" key="5">
    <source>
        <dbReference type="ARBA" id="ARBA00022490"/>
    </source>
</evidence>
<comment type="function">
    <text evidence="10">Neddylation of cullins play an essential role in the regulation of SCF-type complexes activity.</text>
</comment>
<keyword evidence="6" id="KW-0519">Myristate</keyword>
<gene>
    <name evidence="12" type="ORF">LSH36_205g03037</name>
</gene>
<dbReference type="GO" id="GO:0005634">
    <property type="term" value="C:nucleus"/>
    <property type="evidence" value="ECO:0007669"/>
    <property type="project" value="UniProtKB-SubCell"/>
</dbReference>
<keyword evidence="5" id="KW-0963">Cytoplasm</keyword>
<dbReference type="GO" id="GO:2000436">
    <property type="term" value="P:positive regulation of protein neddylation"/>
    <property type="evidence" value="ECO:0007669"/>
    <property type="project" value="UniProtKB-ARBA"/>
</dbReference>
<evidence type="ECO:0000256" key="4">
    <source>
        <dbReference type="ARBA" id="ARBA00022475"/>
    </source>
</evidence>
<comment type="subcellular location">
    <subcellularLocation>
        <location evidence="2">Cell membrane</location>
    </subcellularLocation>
    <subcellularLocation>
        <location evidence="3">Cytoplasm</location>
        <location evidence="3">Perinuclear region</location>
    </subcellularLocation>
    <subcellularLocation>
        <location evidence="1">Nucleus</location>
    </subcellularLocation>
</comment>
<dbReference type="Gene3D" id="1.10.238.10">
    <property type="entry name" value="EF-hand"/>
    <property type="match status" value="1"/>
</dbReference>
<organism evidence="12 13">
    <name type="scientific">Paralvinella palmiformis</name>
    <dbReference type="NCBI Taxonomy" id="53620"/>
    <lineage>
        <taxon>Eukaryota</taxon>
        <taxon>Metazoa</taxon>
        <taxon>Spiralia</taxon>
        <taxon>Lophotrochozoa</taxon>
        <taxon>Annelida</taxon>
        <taxon>Polychaeta</taxon>
        <taxon>Sedentaria</taxon>
        <taxon>Canalipalpata</taxon>
        <taxon>Terebellida</taxon>
        <taxon>Terebelliformia</taxon>
        <taxon>Alvinellidae</taxon>
        <taxon>Paralvinella</taxon>
    </lineage>
</organism>
<dbReference type="GO" id="GO:0032182">
    <property type="term" value="F:ubiquitin-like protein binding"/>
    <property type="evidence" value="ECO:0007669"/>
    <property type="project" value="TreeGrafter"/>
</dbReference>
<evidence type="ECO:0000256" key="2">
    <source>
        <dbReference type="ARBA" id="ARBA00004236"/>
    </source>
</evidence>
<dbReference type="EMBL" id="JAODUP010000205">
    <property type="protein sequence ID" value="KAK2156781.1"/>
    <property type="molecule type" value="Genomic_DNA"/>
</dbReference>
<dbReference type="FunFam" id="1.10.238.10:FF:000126">
    <property type="entry name" value="DCN1-like protein"/>
    <property type="match status" value="1"/>
</dbReference>
<evidence type="ECO:0000256" key="10">
    <source>
        <dbReference type="RuleBase" id="RU410713"/>
    </source>
</evidence>
<dbReference type="InterPro" id="IPR005176">
    <property type="entry name" value="PONY_dom"/>
</dbReference>
<dbReference type="GO" id="GO:0045116">
    <property type="term" value="P:protein neddylation"/>
    <property type="evidence" value="ECO:0007669"/>
    <property type="project" value="TreeGrafter"/>
</dbReference>
<evidence type="ECO:0000256" key="9">
    <source>
        <dbReference type="ARBA" id="ARBA00023288"/>
    </source>
</evidence>
<dbReference type="GO" id="GO:0031624">
    <property type="term" value="F:ubiquitin conjugating enzyme binding"/>
    <property type="evidence" value="ECO:0007669"/>
    <property type="project" value="TreeGrafter"/>
</dbReference>
<evidence type="ECO:0000256" key="1">
    <source>
        <dbReference type="ARBA" id="ARBA00004123"/>
    </source>
</evidence>
<dbReference type="AlphaFoldDB" id="A0AAD9JPD1"/>
<dbReference type="GO" id="GO:0000151">
    <property type="term" value="C:ubiquitin ligase complex"/>
    <property type="evidence" value="ECO:0007669"/>
    <property type="project" value="TreeGrafter"/>
</dbReference>
<keyword evidence="13" id="KW-1185">Reference proteome</keyword>
<accession>A0AAD9JPD1</accession>
<keyword evidence="9" id="KW-0449">Lipoprotein</keyword>
<dbReference type="PANTHER" id="PTHR12281">
    <property type="entry name" value="RP42 RELATED"/>
    <property type="match status" value="1"/>
</dbReference>
<dbReference type="Gene3D" id="1.10.238.200">
    <property type="entry name" value="Cullin, PONY binding domain"/>
    <property type="match status" value="1"/>
</dbReference>
<keyword evidence="4" id="KW-1003">Cell membrane</keyword>